<organism evidence="2 3">
    <name type="scientific">Streblomastix strix</name>
    <dbReference type="NCBI Taxonomy" id="222440"/>
    <lineage>
        <taxon>Eukaryota</taxon>
        <taxon>Metamonada</taxon>
        <taxon>Preaxostyla</taxon>
        <taxon>Oxymonadida</taxon>
        <taxon>Streblomastigidae</taxon>
        <taxon>Streblomastix</taxon>
    </lineage>
</organism>
<reference evidence="2 3" key="1">
    <citation type="submission" date="2019-03" db="EMBL/GenBank/DDBJ databases">
        <title>Single cell metagenomics reveals metabolic interactions within the superorganism composed of flagellate Streblomastix strix and complex community of Bacteroidetes bacteria on its surface.</title>
        <authorList>
            <person name="Treitli S.C."/>
            <person name="Kolisko M."/>
            <person name="Husnik F."/>
            <person name="Keeling P."/>
            <person name="Hampl V."/>
        </authorList>
    </citation>
    <scope>NUCLEOTIDE SEQUENCE [LARGE SCALE GENOMIC DNA]</scope>
    <source>
        <strain evidence="2">ST1C</strain>
    </source>
</reference>
<feature type="compositionally biased region" description="Low complexity" evidence="1">
    <location>
        <begin position="30"/>
        <end position="39"/>
    </location>
</feature>
<evidence type="ECO:0000313" key="3">
    <source>
        <dbReference type="Proteomes" id="UP000324800"/>
    </source>
</evidence>
<feature type="non-terminal residue" evidence="2">
    <location>
        <position position="111"/>
    </location>
</feature>
<feature type="compositionally biased region" description="Acidic residues" evidence="1">
    <location>
        <begin position="1"/>
        <end position="10"/>
    </location>
</feature>
<comment type="caution">
    <text evidence="2">The sequence shown here is derived from an EMBL/GenBank/DDBJ whole genome shotgun (WGS) entry which is preliminary data.</text>
</comment>
<proteinExistence type="predicted"/>
<evidence type="ECO:0000256" key="1">
    <source>
        <dbReference type="SAM" id="MobiDB-lite"/>
    </source>
</evidence>
<sequence length="111" mass="12378">MFGEQNDNDDSLSPVRQGNQSKATTPTFNQQQQQQQQGQKFGIPMSLGVGSAVKNNKGQVIGQNVGIKRTQPFLWVSHYPGHYSAFILLLEYNRPVNGSDRNKTAKANRMI</sequence>
<dbReference type="AlphaFoldDB" id="A0A5J4VY64"/>
<feature type="region of interest" description="Disordered" evidence="1">
    <location>
        <begin position="1"/>
        <end position="43"/>
    </location>
</feature>
<evidence type="ECO:0000313" key="2">
    <source>
        <dbReference type="EMBL" id="KAA6387591.1"/>
    </source>
</evidence>
<feature type="compositionally biased region" description="Polar residues" evidence="1">
    <location>
        <begin position="14"/>
        <end position="29"/>
    </location>
</feature>
<dbReference type="Proteomes" id="UP000324800">
    <property type="component" value="Unassembled WGS sequence"/>
</dbReference>
<protein>
    <submittedName>
        <fullName evidence="2">Uncharacterized protein</fullName>
    </submittedName>
</protein>
<accession>A0A5J4VY64</accession>
<name>A0A5J4VY64_9EUKA</name>
<dbReference type="EMBL" id="SNRW01004311">
    <property type="protein sequence ID" value="KAA6387591.1"/>
    <property type="molecule type" value="Genomic_DNA"/>
</dbReference>
<gene>
    <name evidence="2" type="ORF">EZS28_016879</name>
</gene>